<dbReference type="EMBL" id="PRDS01000004">
    <property type="protein sequence ID" value="PPB80766.1"/>
    <property type="molecule type" value="Genomic_DNA"/>
</dbReference>
<name>A0A2S5JGX5_9RHOB</name>
<evidence type="ECO:0000259" key="1">
    <source>
        <dbReference type="Pfam" id="PF01593"/>
    </source>
</evidence>
<gene>
    <name evidence="2" type="ORF">LV82_01498</name>
</gene>
<dbReference type="InterPro" id="IPR036188">
    <property type="entry name" value="FAD/NAD-bd_sf"/>
</dbReference>
<dbReference type="OrthoDB" id="20837at2"/>
<keyword evidence="3" id="KW-1185">Reference proteome</keyword>
<dbReference type="AlphaFoldDB" id="A0A2S5JGX5"/>
<feature type="domain" description="Amine oxidase" evidence="1">
    <location>
        <begin position="20"/>
        <end position="293"/>
    </location>
</feature>
<dbReference type="Gene3D" id="3.30.70.1990">
    <property type="match status" value="1"/>
</dbReference>
<dbReference type="Pfam" id="PF01593">
    <property type="entry name" value="Amino_oxidase"/>
    <property type="match status" value="1"/>
</dbReference>
<sequence length="430" mass="48089">MSFDAAFVQRRRVAVIGAGVSGLAAAYHLADDHDVTLFEAEPRLGGHARTVMAGRRGDQPVDTGFIVFNHANYPNLTAMFDALSVPVQESCMSFGATIDDGKVEYRLHDLAGLVAQKRNLMRPGYLRMLRDIMRFHAHAERAARDDTMTLADLVETLRLGRWFRDYYMLPICGAIWSTPPGQVGRFPARALVDFFRNHGLLGITGQHQWYTVRGGSREYVRRVEAHLAARGATIRAGCPVDAIVRDEAGVTIHAQGAEARFDAVILAVHSDVALRMLHSPSPEERAILSAVRYQDNRVVLHSDTDQMPRRRRAWASWVYRAKTGEDAPHINVTYWMNRLQNIPDDDPLFVSLNPEREIPEHLVHDDTVFRHPVFDQAAFAAQARIGGIQGRNRTWFAGAWTGYGFHEDGFTSGLNAARAIRDQRSEAVAA</sequence>
<dbReference type="SUPFAM" id="SSF51905">
    <property type="entry name" value="FAD/NAD(P)-binding domain"/>
    <property type="match status" value="1"/>
</dbReference>
<dbReference type="PANTHER" id="PTHR42923">
    <property type="entry name" value="PROTOPORPHYRINOGEN OXIDASE"/>
    <property type="match status" value="1"/>
</dbReference>
<dbReference type="Proteomes" id="UP000239736">
    <property type="component" value="Unassembled WGS sequence"/>
</dbReference>
<protein>
    <submittedName>
        <fullName evidence="2">Putative NAD/FAD-binding protein</fullName>
    </submittedName>
</protein>
<evidence type="ECO:0000313" key="3">
    <source>
        <dbReference type="Proteomes" id="UP000239736"/>
    </source>
</evidence>
<dbReference type="PANTHER" id="PTHR42923:SF17">
    <property type="entry name" value="AMINE OXIDASE DOMAIN-CONTAINING PROTEIN"/>
    <property type="match status" value="1"/>
</dbReference>
<reference evidence="2 3" key="1">
    <citation type="submission" date="2018-01" db="EMBL/GenBank/DDBJ databases">
        <title>Genomic Encyclopedia of Archaeal and Bacterial Type Strains, Phase II (KMG-II): from individual species to whole genera.</title>
        <authorList>
            <person name="Goeker M."/>
        </authorList>
    </citation>
    <scope>NUCLEOTIDE SEQUENCE [LARGE SCALE GENOMIC DNA]</scope>
    <source>
        <strain evidence="2 3">DSM 12048</strain>
    </source>
</reference>
<evidence type="ECO:0000313" key="2">
    <source>
        <dbReference type="EMBL" id="PPB80766.1"/>
    </source>
</evidence>
<dbReference type="InterPro" id="IPR050464">
    <property type="entry name" value="Zeta_carotene_desat/Oxidored"/>
</dbReference>
<dbReference type="Gene3D" id="1.10.405.20">
    <property type="match status" value="1"/>
</dbReference>
<dbReference type="Gene3D" id="3.50.50.60">
    <property type="entry name" value="FAD/NAD(P)-binding domain"/>
    <property type="match status" value="1"/>
</dbReference>
<proteinExistence type="predicted"/>
<dbReference type="GO" id="GO:0016491">
    <property type="term" value="F:oxidoreductase activity"/>
    <property type="evidence" value="ECO:0007669"/>
    <property type="project" value="InterPro"/>
</dbReference>
<comment type="caution">
    <text evidence="2">The sequence shown here is derived from an EMBL/GenBank/DDBJ whole genome shotgun (WGS) entry which is preliminary data.</text>
</comment>
<organism evidence="2 3">
    <name type="scientific">Albidovulum inexpectatum</name>
    <dbReference type="NCBI Taxonomy" id="196587"/>
    <lineage>
        <taxon>Bacteria</taxon>
        <taxon>Pseudomonadati</taxon>
        <taxon>Pseudomonadota</taxon>
        <taxon>Alphaproteobacteria</taxon>
        <taxon>Rhodobacterales</taxon>
        <taxon>Paracoccaceae</taxon>
        <taxon>Albidovulum</taxon>
    </lineage>
</organism>
<accession>A0A2S5JGX5</accession>
<dbReference type="RefSeq" id="WP_104070800.1">
    <property type="nucleotide sequence ID" value="NZ_PRDS01000004.1"/>
</dbReference>
<dbReference type="InterPro" id="IPR002937">
    <property type="entry name" value="Amino_oxidase"/>
</dbReference>